<keyword evidence="2" id="KW-1185">Reference proteome</keyword>
<evidence type="ECO:0000313" key="1">
    <source>
        <dbReference type="EMBL" id="GAA2195326.1"/>
    </source>
</evidence>
<organism evidence="1 2">
    <name type="scientific">Streptomyces bangladeshensis</name>
    <dbReference type="NCBI Taxonomy" id="295352"/>
    <lineage>
        <taxon>Bacteria</taxon>
        <taxon>Bacillati</taxon>
        <taxon>Actinomycetota</taxon>
        <taxon>Actinomycetes</taxon>
        <taxon>Kitasatosporales</taxon>
        <taxon>Streptomycetaceae</taxon>
        <taxon>Streptomyces</taxon>
    </lineage>
</organism>
<reference evidence="1 2" key="1">
    <citation type="journal article" date="2019" name="Int. J. Syst. Evol. Microbiol.">
        <title>The Global Catalogue of Microorganisms (GCM) 10K type strain sequencing project: providing services to taxonomists for standard genome sequencing and annotation.</title>
        <authorList>
            <consortium name="The Broad Institute Genomics Platform"/>
            <consortium name="The Broad Institute Genome Sequencing Center for Infectious Disease"/>
            <person name="Wu L."/>
            <person name="Ma J."/>
        </authorList>
    </citation>
    <scope>NUCLEOTIDE SEQUENCE [LARGE SCALE GENOMIC DNA]</scope>
    <source>
        <strain evidence="1 2">JCM 14924</strain>
    </source>
</reference>
<sequence>MPGNGQRSKGETNVTSTAGTLRVEAAVRRNPYRYMLTDTELTDLLTDLGRRRAASVLRNHAAPEGEAPRGPYPRPAMGFVVLDPTAEPGAAPADAVLGALTVGDDARRFLPKAAAKAAAHRRLGGNNGVSVHTDPHLLGTGAFRYGHSAEVRGLIVAASSQTTDQDLYEASRLAAELVEELGARHRAYEWRRGETDWLSPAGDVPPEYAAMVSWFPGPAA</sequence>
<evidence type="ECO:0000313" key="2">
    <source>
        <dbReference type="Proteomes" id="UP001501391"/>
    </source>
</evidence>
<protein>
    <submittedName>
        <fullName evidence="1">Uncharacterized protein</fullName>
    </submittedName>
</protein>
<accession>A0ABN3BG74</accession>
<name>A0ABN3BG74_9ACTN</name>
<dbReference type="EMBL" id="BAAAOQ010000007">
    <property type="protein sequence ID" value="GAA2195326.1"/>
    <property type="molecule type" value="Genomic_DNA"/>
</dbReference>
<dbReference type="Proteomes" id="UP001501391">
    <property type="component" value="Unassembled WGS sequence"/>
</dbReference>
<gene>
    <name evidence="1" type="ORF">GCM10009787_25000</name>
</gene>
<comment type="caution">
    <text evidence="1">The sequence shown here is derived from an EMBL/GenBank/DDBJ whole genome shotgun (WGS) entry which is preliminary data.</text>
</comment>
<proteinExistence type="predicted"/>